<keyword evidence="1" id="KW-0472">Membrane</keyword>
<dbReference type="EMBL" id="JAIZAY010000021">
    <property type="protein sequence ID" value="KAJ8021206.1"/>
    <property type="molecule type" value="Genomic_DNA"/>
</dbReference>
<dbReference type="PANTHER" id="PTHR28434">
    <property type="entry name" value="PROTEIN C3ORF33"/>
    <property type="match status" value="1"/>
</dbReference>
<keyword evidence="1" id="KW-0812">Transmembrane</keyword>
<gene>
    <name evidence="3" type="ORF">HOLleu_38337</name>
</gene>
<sequence length="257" mass="29844">MLEKGDKDNDILHTLTDLLDRYPRILQVFVTSSAVAGVLVIGRSVRLVTKFHRADTIPKDFIRKGVKLRGKVHGVKNGTILVEHLPILPIPRWSLRDSLQKEKNGFLRLFPAGVIMQHEGRKFLQKTLSDHPNVWFQLLSVDTAGQIEAIVMIRKNLFQSRNINLEILRLGLGRTQSLHASPSKVTKNITKDLMKAELYAEKKRKGIWKQPSMVERFYESYKLQTEKLQDWKSEKRRKGSLIYDRMTNFIRKLFKKS</sequence>
<organism evidence="3 4">
    <name type="scientific">Holothuria leucospilota</name>
    <name type="common">Black long sea cucumber</name>
    <name type="synonym">Mertensiothuria leucospilota</name>
    <dbReference type="NCBI Taxonomy" id="206669"/>
    <lineage>
        <taxon>Eukaryota</taxon>
        <taxon>Metazoa</taxon>
        <taxon>Echinodermata</taxon>
        <taxon>Eleutherozoa</taxon>
        <taxon>Echinozoa</taxon>
        <taxon>Holothuroidea</taxon>
        <taxon>Aspidochirotacea</taxon>
        <taxon>Aspidochirotida</taxon>
        <taxon>Holothuriidae</taxon>
        <taxon>Holothuria</taxon>
    </lineage>
</organism>
<name>A0A9Q0YGT7_HOLLE</name>
<dbReference type="Proteomes" id="UP001152320">
    <property type="component" value="Chromosome 21"/>
</dbReference>
<comment type="caution">
    <text evidence="3">The sequence shown here is derived from an EMBL/GenBank/DDBJ whole genome shotgun (WGS) entry which is preliminary data.</text>
</comment>
<keyword evidence="4" id="KW-1185">Reference proteome</keyword>
<dbReference type="InterPro" id="IPR042421">
    <property type="entry name" value="C3orf33-like"/>
</dbReference>
<dbReference type="SUPFAM" id="SSF50199">
    <property type="entry name" value="Staphylococcal nuclease"/>
    <property type="match status" value="1"/>
</dbReference>
<dbReference type="Gene3D" id="2.40.50.90">
    <property type="match status" value="1"/>
</dbReference>
<keyword evidence="1" id="KW-1133">Transmembrane helix</keyword>
<proteinExistence type="predicted"/>
<dbReference type="AlphaFoldDB" id="A0A9Q0YGT7"/>
<dbReference type="GO" id="GO:0005615">
    <property type="term" value="C:extracellular space"/>
    <property type="evidence" value="ECO:0007669"/>
    <property type="project" value="TreeGrafter"/>
</dbReference>
<dbReference type="InterPro" id="IPR016071">
    <property type="entry name" value="Staphylococal_nuclease_OB-fold"/>
</dbReference>
<accession>A0A9Q0YGT7</accession>
<dbReference type="InterPro" id="IPR035437">
    <property type="entry name" value="SNase_OB-fold_sf"/>
</dbReference>
<evidence type="ECO:0000313" key="4">
    <source>
        <dbReference type="Proteomes" id="UP001152320"/>
    </source>
</evidence>
<dbReference type="PANTHER" id="PTHR28434:SF1">
    <property type="entry name" value="PROTEIN C3ORF33"/>
    <property type="match status" value="1"/>
</dbReference>
<feature type="transmembrane region" description="Helical" evidence="1">
    <location>
        <begin position="25"/>
        <end position="45"/>
    </location>
</feature>
<evidence type="ECO:0000259" key="2">
    <source>
        <dbReference type="Pfam" id="PF00565"/>
    </source>
</evidence>
<dbReference type="OrthoDB" id="6220511at2759"/>
<protein>
    <submittedName>
        <fullName evidence="3">Protein C3orf33</fullName>
    </submittedName>
</protein>
<feature type="domain" description="TNase-like" evidence="2">
    <location>
        <begin position="119"/>
        <end position="210"/>
    </location>
</feature>
<reference evidence="3" key="1">
    <citation type="submission" date="2021-10" db="EMBL/GenBank/DDBJ databases">
        <title>Tropical sea cucumber genome reveals ecological adaptation and Cuvierian tubules defense mechanism.</title>
        <authorList>
            <person name="Chen T."/>
        </authorList>
    </citation>
    <scope>NUCLEOTIDE SEQUENCE</scope>
    <source>
        <strain evidence="3">Nanhai2018</strain>
        <tissue evidence="3">Muscle</tissue>
    </source>
</reference>
<dbReference type="Pfam" id="PF00565">
    <property type="entry name" value="SNase"/>
    <property type="match status" value="1"/>
</dbReference>
<evidence type="ECO:0000256" key="1">
    <source>
        <dbReference type="SAM" id="Phobius"/>
    </source>
</evidence>
<evidence type="ECO:0000313" key="3">
    <source>
        <dbReference type="EMBL" id="KAJ8021206.1"/>
    </source>
</evidence>